<dbReference type="Proteomes" id="UP001165083">
    <property type="component" value="Unassembled WGS sequence"/>
</dbReference>
<gene>
    <name evidence="1" type="ORF">Plil01_000415600</name>
</gene>
<proteinExistence type="predicted"/>
<evidence type="ECO:0000313" key="2">
    <source>
        <dbReference type="Proteomes" id="UP001165083"/>
    </source>
</evidence>
<name>A0A9W6WRV2_9STRA</name>
<organism evidence="1 2">
    <name type="scientific">Phytophthora lilii</name>
    <dbReference type="NCBI Taxonomy" id="2077276"/>
    <lineage>
        <taxon>Eukaryota</taxon>
        <taxon>Sar</taxon>
        <taxon>Stramenopiles</taxon>
        <taxon>Oomycota</taxon>
        <taxon>Peronosporomycetes</taxon>
        <taxon>Peronosporales</taxon>
        <taxon>Peronosporaceae</taxon>
        <taxon>Phytophthora</taxon>
    </lineage>
</organism>
<dbReference type="EMBL" id="BSXW01000168">
    <property type="protein sequence ID" value="GMF13709.1"/>
    <property type="molecule type" value="Genomic_DNA"/>
</dbReference>
<accession>A0A9W6WRV2</accession>
<sequence>MRRVRGLRKDRKTWARVEHRIDDDILEFCDLDKTSGLDAVASPPGVMQKLIDGSAATTPRAEQRSDSYTPPLDLDGMAIVAESDLLTQACFELEEELDQPLDFDSTATLDLPPLEEALDFLISIMEE</sequence>
<dbReference type="AlphaFoldDB" id="A0A9W6WRV2"/>
<comment type="caution">
    <text evidence="1">The sequence shown here is derived from an EMBL/GenBank/DDBJ whole genome shotgun (WGS) entry which is preliminary data.</text>
</comment>
<keyword evidence="2" id="KW-1185">Reference proteome</keyword>
<reference evidence="1" key="1">
    <citation type="submission" date="2023-04" db="EMBL/GenBank/DDBJ databases">
        <title>Phytophthora lilii NBRC 32176.</title>
        <authorList>
            <person name="Ichikawa N."/>
            <person name="Sato H."/>
            <person name="Tonouchi N."/>
        </authorList>
    </citation>
    <scope>NUCLEOTIDE SEQUENCE</scope>
    <source>
        <strain evidence="1">NBRC 32176</strain>
    </source>
</reference>
<dbReference type="OrthoDB" id="167514at2759"/>
<protein>
    <submittedName>
        <fullName evidence="1">Unnamed protein product</fullName>
    </submittedName>
</protein>
<evidence type="ECO:0000313" key="1">
    <source>
        <dbReference type="EMBL" id="GMF13709.1"/>
    </source>
</evidence>